<dbReference type="Proteomes" id="UP000095332">
    <property type="component" value="Unassembled WGS sequence"/>
</dbReference>
<feature type="domain" description="HTH cro/C1-type" evidence="1">
    <location>
        <begin position="6"/>
        <end position="60"/>
    </location>
</feature>
<name>A0A174RPU7_PARDI</name>
<reference evidence="2 5" key="1">
    <citation type="submission" date="2015-09" db="EMBL/GenBank/DDBJ databases">
        <authorList>
            <consortium name="Pathogen Informatics"/>
        </authorList>
    </citation>
    <scope>NUCLEOTIDE SEQUENCE [LARGE SCALE GENOMIC DNA]</scope>
    <source>
        <strain evidence="2 5">2789STDY5834948</strain>
    </source>
</reference>
<evidence type="ECO:0000313" key="6">
    <source>
        <dbReference type="Proteomes" id="UP000450599"/>
    </source>
</evidence>
<protein>
    <submittedName>
        <fullName evidence="2 3">Helix-turn-helix</fullName>
    </submittedName>
</protein>
<dbReference type="Proteomes" id="UP000471216">
    <property type="component" value="Unassembled WGS sequence"/>
</dbReference>
<dbReference type="RefSeq" id="WP_008622583.1">
    <property type="nucleotide sequence ID" value="NZ_CZBM01000002.1"/>
</dbReference>
<dbReference type="EMBL" id="WKMW01000004">
    <property type="protein sequence ID" value="MRY83766.1"/>
    <property type="molecule type" value="Genomic_DNA"/>
</dbReference>
<evidence type="ECO:0000313" key="5">
    <source>
        <dbReference type="Proteomes" id="UP000095332"/>
    </source>
</evidence>
<evidence type="ECO:0000259" key="1">
    <source>
        <dbReference type="PROSITE" id="PS50943"/>
    </source>
</evidence>
<evidence type="ECO:0000313" key="7">
    <source>
        <dbReference type="Proteomes" id="UP000471216"/>
    </source>
</evidence>
<accession>A0A174RPU7</accession>
<evidence type="ECO:0000313" key="2">
    <source>
        <dbReference type="EMBL" id="CUP84349.1"/>
    </source>
</evidence>
<dbReference type="Pfam" id="PF01381">
    <property type="entry name" value="HTH_3"/>
    <property type="match status" value="1"/>
</dbReference>
<dbReference type="AlphaFoldDB" id="A0A174RPU7"/>
<dbReference type="SMART" id="SM00530">
    <property type="entry name" value="HTH_XRE"/>
    <property type="match status" value="1"/>
</dbReference>
<dbReference type="EMBL" id="WKMX01000011">
    <property type="protein sequence ID" value="MRZ07058.1"/>
    <property type="molecule type" value="Genomic_DNA"/>
</dbReference>
<dbReference type="EMBL" id="CZBM01000002">
    <property type="protein sequence ID" value="CUP84349.1"/>
    <property type="molecule type" value="Genomic_DNA"/>
</dbReference>
<reference evidence="6 7" key="2">
    <citation type="journal article" date="2019" name="Nat. Med.">
        <title>A library of human gut bacterial isolates paired with longitudinal multiomics data enables mechanistic microbiome research.</title>
        <authorList>
            <person name="Poyet M."/>
            <person name="Groussin M."/>
            <person name="Gibbons S.M."/>
            <person name="Avila-Pacheco J."/>
            <person name="Jiang X."/>
            <person name="Kearney S.M."/>
            <person name="Perrotta A.R."/>
            <person name="Berdy B."/>
            <person name="Zhao S."/>
            <person name="Lieberman T.D."/>
            <person name="Swanson P.K."/>
            <person name="Smith M."/>
            <person name="Roesemann S."/>
            <person name="Alexander J.E."/>
            <person name="Rich S.A."/>
            <person name="Livny J."/>
            <person name="Vlamakis H."/>
            <person name="Clish C."/>
            <person name="Bullock K."/>
            <person name="Deik A."/>
            <person name="Scott J."/>
            <person name="Pierce K.A."/>
            <person name="Xavier R.J."/>
            <person name="Alm E.J."/>
        </authorList>
    </citation>
    <scope>NUCLEOTIDE SEQUENCE [LARGE SCALE GENOMIC DNA]</scope>
    <source>
        <strain evidence="4 7">BIOML-A10</strain>
        <strain evidence="3 6">BIOML-A11</strain>
    </source>
</reference>
<sequence>MKLNRIKAVLSEKGISQTWLAKKLDKSFSMVNAYACNRIQPNLETLQRIAEILQVDLKDLITDKKERQQ</sequence>
<dbReference type="GeneID" id="93558647"/>
<dbReference type="Proteomes" id="UP000450599">
    <property type="component" value="Unassembled WGS sequence"/>
</dbReference>
<evidence type="ECO:0000313" key="3">
    <source>
        <dbReference type="EMBL" id="MRY83766.1"/>
    </source>
</evidence>
<dbReference type="GO" id="GO:0003677">
    <property type="term" value="F:DNA binding"/>
    <property type="evidence" value="ECO:0007669"/>
    <property type="project" value="InterPro"/>
</dbReference>
<dbReference type="CDD" id="cd00093">
    <property type="entry name" value="HTH_XRE"/>
    <property type="match status" value="1"/>
</dbReference>
<dbReference type="InterPro" id="IPR010982">
    <property type="entry name" value="Lambda_DNA-bd_dom_sf"/>
</dbReference>
<evidence type="ECO:0000313" key="4">
    <source>
        <dbReference type="EMBL" id="MRZ07058.1"/>
    </source>
</evidence>
<gene>
    <name evidence="2" type="ORF">ERS852560_00810</name>
    <name evidence="4" type="ORF">GKD54_12700</name>
    <name evidence="3" type="ORF">GKD58_05755</name>
</gene>
<organism evidence="2 5">
    <name type="scientific">Parabacteroides distasonis</name>
    <dbReference type="NCBI Taxonomy" id="823"/>
    <lineage>
        <taxon>Bacteria</taxon>
        <taxon>Pseudomonadati</taxon>
        <taxon>Bacteroidota</taxon>
        <taxon>Bacteroidia</taxon>
        <taxon>Bacteroidales</taxon>
        <taxon>Tannerellaceae</taxon>
        <taxon>Parabacteroides</taxon>
    </lineage>
</organism>
<dbReference type="PROSITE" id="PS50943">
    <property type="entry name" value="HTH_CROC1"/>
    <property type="match status" value="1"/>
</dbReference>
<dbReference type="InterPro" id="IPR001387">
    <property type="entry name" value="Cro/C1-type_HTH"/>
</dbReference>
<proteinExistence type="predicted"/>
<dbReference type="SUPFAM" id="SSF47413">
    <property type="entry name" value="lambda repressor-like DNA-binding domains"/>
    <property type="match status" value="1"/>
</dbReference>
<dbReference type="Gene3D" id="1.10.260.40">
    <property type="entry name" value="lambda repressor-like DNA-binding domains"/>
    <property type="match status" value="1"/>
</dbReference>